<feature type="region of interest" description="Disordered" evidence="1">
    <location>
        <begin position="62"/>
        <end position="110"/>
    </location>
</feature>
<dbReference type="GeneID" id="106741295"/>
<dbReference type="RefSeq" id="XP_014468596.1">
    <property type="nucleotide sequence ID" value="XM_014613110.1"/>
</dbReference>
<feature type="compositionally biased region" description="Polar residues" evidence="1">
    <location>
        <begin position="67"/>
        <end position="77"/>
    </location>
</feature>
<dbReference type="AlphaFoldDB" id="A0A6P3WR68"/>
<evidence type="ECO:0000313" key="4">
    <source>
        <dbReference type="RefSeq" id="XP_014468596.1"/>
    </source>
</evidence>
<dbReference type="OrthoDB" id="7554615at2759"/>
<proteinExistence type="predicted"/>
<dbReference type="InterPro" id="IPR031389">
    <property type="entry name" value="RBIS"/>
</dbReference>
<evidence type="ECO:0000313" key="3">
    <source>
        <dbReference type="RefSeq" id="XP_014468595.1"/>
    </source>
</evidence>
<organism evidence="2 3">
    <name type="scientific">Dinoponera quadriceps</name>
    <name type="common">South American ant</name>
    <dbReference type="NCBI Taxonomy" id="609295"/>
    <lineage>
        <taxon>Eukaryota</taxon>
        <taxon>Metazoa</taxon>
        <taxon>Ecdysozoa</taxon>
        <taxon>Arthropoda</taxon>
        <taxon>Hexapoda</taxon>
        <taxon>Insecta</taxon>
        <taxon>Pterygota</taxon>
        <taxon>Neoptera</taxon>
        <taxon>Endopterygota</taxon>
        <taxon>Hymenoptera</taxon>
        <taxon>Apocrita</taxon>
        <taxon>Aculeata</taxon>
        <taxon>Formicoidea</taxon>
        <taxon>Formicidae</taxon>
        <taxon>Ponerinae</taxon>
        <taxon>Ponerini</taxon>
        <taxon>Dinoponera</taxon>
    </lineage>
</organism>
<dbReference type="GO" id="GO:0042254">
    <property type="term" value="P:ribosome biogenesis"/>
    <property type="evidence" value="ECO:0007669"/>
    <property type="project" value="InterPro"/>
</dbReference>
<gene>
    <name evidence="3 4" type="primary">LOC106741295</name>
</gene>
<dbReference type="RefSeq" id="XP_014468595.1">
    <property type="nucleotide sequence ID" value="XM_014613109.1"/>
</dbReference>
<protein>
    <submittedName>
        <fullName evidence="3 4">Uncharacterized protein LOC106741295</fullName>
    </submittedName>
</protein>
<dbReference type="Pfam" id="PF15679">
    <property type="entry name" value="DUF4665"/>
    <property type="match status" value="1"/>
</dbReference>
<feature type="compositionally biased region" description="Polar residues" evidence="1">
    <location>
        <begin position="96"/>
        <end position="110"/>
    </location>
</feature>
<sequence>MGKNKGNRKNKNVFKVATVRSIKLKAKAQKVVSNLKKLDVKGSKTAKKDKTPNVDQLLEELRKDVQGSGSKAKVNTAQKKHTKTNKKPLVPKIAPEQTNSTAAMVEQMQL</sequence>
<accession>A0A6P3WR68</accession>
<evidence type="ECO:0000313" key="2">
    <source>
        <dbReference type="Proteomes" id="UP000515204"/>
    </source>
</evidence>
<evidence type="ECO:0000256" key="1">
    <source>
        <dbReference type="SAM" id="MobiDB-lite"/>
    </source>
</evidence>
<dbReference type="Proteomes" id="UP000515204">
    <property type="component" value="Unplaced"/>
</dbReference>
<reference evidence="3 4" key="1">
    <citation type="submission" date="2025-04" db="UniProtKB">
        <authorList>
            <consortium name="RefSeq"/>
        </authorList>
    </citation>
    <scope>IDENTIFICATION</scope>
</reference>
<keyword evidence="2" id="KW-1185">Reference proteome</keyword>
<dbReference type="KEGG" id="dqu:106741295"/>
<name>A0A6P3WR68_DINQU</name>